<dbReference type="GO" id="GO:0004222">
    <property type="term" value="F:metalloendopeptidase activity"/>
    <property type="evidence" value="ECO:0007669"/>
    <property type="project" value="InterPro"/>
</dbReference>
<feature type="binding site" evidence="9">
    <location>
        <position position="131"/>
    </location>
    <ligand>
        <name>Zn(2+)</name>
        <dbReference type="ChEBI" id="CHEBI:29105"/>
        <note>catalytic</note>
    </ligand>
</feature>
<evidence type="ECO:0000256" key="7">
    <source>
        <dbReference type="ARBA" id="ARBA00022801"/>
    </source>
</evidence>
<comment type="cofactor">
    <cofactor evidence="9">
        <name>Zn(2+)</name>
        <dbReference type="ChEBI" id="CHEBI:29105"/>
    </cofactor>
    <text evidence="9">Binds 1 zinc ion.</text>
</comment>
<evidence type="ECO:0000256" key="1">
    <source>
        <dbReference type="ARBA" id="ARBA00010875"/>
    </source>
</evidence>
<dbReference type="InterPro" id="IPR023091">
    <property type="entry name" value="MetalPrtase_cat_dom_sf_prd"/>
</dbReference>
<comment type="caution">
    <text evidence="10">The sequence shown here is derived from an EMBL/GenBank/DDBJ whole genome shotgun (WGS) entry which is preliminary data.</text>
</comment>
<keyword evidence="5 9" id="KW-0479">Metal-binding</keyword>
<dbReference type="PROSITE" id="PS01306">
    <property type="entry name" value="UPF0054"/>
    <property type="match status" value="1"/>
</dbReference>
<comment type="similarity">
    <text evidence="1 9">Belongs to the endoribonuclease YbeY family.</text>
</comment>
<dbReference type="Proteomes" id="UP000070539">
    <property type="component" value="Unassembled WGS sequence"/>
</dbReference>
<comment type="function">
    <text evidence="9">Single strand-specific metallo-endoribonuclease involved in late-stage 70S ribosome quality control and in maturation of the 3' terminus of the 16S rRNA.</text>
</comment>
<evidence type="ECO:0000256" key="2">
    <source>
        <dbReference type="ARBA" id="ARBA00022517"/>
    </source>
</evidence>
<dbReference type="SUPFAM" id="SSF55486">
    <property type="entry name" value="Metalloproteases ('zincins'), catalytic domain"/>
    <property type="match status" value="1"/>
</dbReference>
<keyword evidence="3 9" id="KW-0698">rRNA processing</keyword>
<feature type="binding site" evidence="9">
    <location>
        <position position="121"/>
    </location>
    <ligand>
        <name>Zn(2+)</name>
        <dbReference type="ChEBI" id="CHEBI:29105"/>
        <note>catalytic</note>
    </ligand>
</feature>
<dbReference type="GO" id="GO:0008270">
    <property type="term" value="F:zinc ion binding"/>
    <property type="evidence" value="ECO:0007669"/>
    <property type="project" value="UniProtKB-UniRule"/>
</dbReference>
<keyword evidence="2 9" id="KW-0690">Ribosome biogenesis</keyword>
<gene>
    <name evidence="9 10" type="primary">ybeY</name>
    <name evidence="10" type="ORF">CLNEO_05910</name>
</gene>
<keyword evidence="8 9" id="KW-0862">Zinc</keyword>
<dbReference type="InterPro" id="IPR020549">
    <property type="entry name" value="YbeY_CS"/>
</dbReference>
<dbReference type="PANTHER" id="PTHR46986:SF1">
    <property type="entry name" value="ENDORIBONUCLEASE YBEY, CHLOROPLASTIC"/>
    <property type="match status" value="1"/>
</dbReference>
<evidence type="ECO:0000313" key="10">
    <source>
        <dbReference type="EMBL" id="KXL54485.1"/>
    </source>
</evidence>
<name>A0A136WJ08_9FIRM</name>
<evidence type="ECO:0000313" key="11">
    <source>
        <dbReference type="Proteomes" id="UP000070539"/>
    </source>
</evidence>
<evidence type="ECO:0000256" key="8">
    <source>
        <dbReference type="ARBA" id="ARBA00022833"/>
    </source>
</evidence>
<dbReference type="RefSeq" id="WP_066084166.1">
    <property type="nucleotide sequence ID" value="NZ_LRVM01000001.1"/>
</dbReference>
<dbReference type="PATRIC" id="fig|36847.3.peg.731"/>
<dbReference type="EC" id="3.1.-.-" evidence="9"/>
<dbReference type="OrthoDB" id="9807740at2"/>
<dbReference type="STRING" id="36847.CLNEO_05910"/>
<keyword evidence="7 9" id="KW-0378">Hydrolase</keyword>
<keyword evidence="4 9" id="KW-0540">Nuclease</keyword>
<evidence type="ECO:0000256" key="4">
    <source>
        <dbReference type="ARBA" id="ARBA00022722"/>
    </source>
</evidence>
<keyword evidence="6 9" id="KW-0255">Endonuclease</keyword>
<dbReference type="PANTHER" id="PTHR46986">
    <property type="entry name" value="ENDORIBONUCLEASE YBEY, CHLOROPLASTIC"/>
    <property type="match status" value="1"/>
</dbReference>
<keyword evidence="9" id="KW-0963">Cytoplasm</keyword>
<dbReference type="AlphaFoldDB" id="A0A136WJ08"/>
<feature type="binding site" evidence="9">
    <location>
        <position position="125"/>
    </location>
    <ligand>
        <name>Zn(2+)</name>
        <dbReference type="ChEBI" id="CHEBI:29105"/>
        <note>catalytic</note>
    </ligand>
</feature>
<evidence type="ECO:0000256" key="6">
    <source>
        <dbReference type="ARBA" id="ARBA00022759"/>
    </source>
</evidence>
<dbReference type="GO" id="GO:0006364">
    <property type="term" value="P:rRNA processing"/>
    <property type="evidence" value="ECO:0007669"/>
    <property type="project" value="UniProtKB-UniRule"/>
</dbReference>
<reference evidence="10 11" key="1">
    <citation type="submission" date="2016-01" db="EMBL/GenBank/DDBJ databases">
        <title>Genome sequence of Clostridium neopropionicum X4, DSM-3847.</title>
        <authorList>
            <person name="Poehlein A."/>
            <person name="Beck M.H."/>
            <person name="Bengelsdorf F.R."/>
            <person name="Daniel R."/>
            <person name="Duerre P."/>
        </authorList>
    </citation>
    <scope>NUCLEOTIDE SEQUENCE [LARGE SCALE GENOMIC DNA]</scope>
    <source>
        <strain evidence="10 11">DSM-3847</strain>
    </source>
</reference>
<accession>A0A136WJ08</accession>
<evidence type="ECO:0000256" key="5">
    <source>
        <dbReference type="ARBA" id="ARBA00022723"/>
    </source>
</evidence>
<comment type="subcellular location">
    <subcellularLocation>
        <location evidence="9">Cytoplasm</location>
    </subcellularLocation>
</comment>
<dbReference type="GO" id="GO:0005737">
    <property type="term" value="C:cytoplasm"/>
    <property type="evidence" value="ECO:0007669"/>
    <property type="project" value="UniProtKB-SubCell"/>
</dbReference>
<proteinExistence type="inferred from homology"/>
<evidence type="ECO:0000256" key="9">
    <source>
        <dbReference type="HAMAP-Rule" id="MF_00009"/>
    </source>
</evidence>
<dbReference type="Pfam" id="PF02130">
    <property type="entry name" value="YbeY"/>
    <property type="match status" value="1"/>
</dbReference>
<sequence>MTILIDNRTEEALSLEHSQVIEKIIDDSLAYENFTKPCEVSISIVDNEEIRQINKQYRGIDGATDVLSFPLLTFEEGERPDFNEKNEVLLGDIIISLERAKEQAEEYGHSVKRELAFLTAHSMLHLLGYDHMEEEEEKEMFQKQREILNKAGIPRE</sequence>
<dbReference type="EMBL" id="LRVM01000001">
    <property type="protein sequence ID" value="KXL54485.1"/>
    <property type="molecule type" value="Genomic_DNA"/>
</dbReference>
<dbReference type="HAMAP" id="MF_00009">
    <property type="entry name" value="Endoribonucl_YbeY"/>
    <property type="match status" value="1"/>
</dbReference>
<dbReference type="GO" id="GO:0004521">
    <property type="term" value="F:RNA endonuclease activity"/>
    <property type="evidence" value="ECO:0007669"/>
    <property type="project" value="UniProtKB-UniRule"/>
</dbReference>
<dbReference type="NCBIfam" id="TIGR00043">
    <property type="entry name" value="rRNA maturation RNase YbeY"/>
    <property type="match status" value="1"/>
</dbReference>
<protein>
    <recommendedName>
        <fullName evidence="9">Endoribonuclease YbeY</fullName>
        <ecNumber evidence="9">3.1.-.-</ecNumber>
    </recommendedName>
</protein>
<keyword evidence="11" id="KW-1185">Reference proteome</keyword>
<evidence type="ECO:0000256" key="3">
    <source>
        <dbReference type="ARBA" id="ARBA00022552"/>
    </source>
</evidence>
<dbReference type="Gene3D" id="3.40.390.30">
    <property type="entry name" value="Metalloproteases ('zincins'), catalytic domain"/>
    <property type="match status" value="1"/>
</dbReference>
<dbReference type="InterPro" id="IPR002036">
    <property type="entry name" value="YbeY"/>
</dbReference>
<organism evidence="10 11">
    <name type="scientific">Anaerotignum neopropionicum</name>
    <dbReference type="NCBI Taxonomy" id="36847"/>
    <lineage>
        <taxon>Bacteria</taxon>
        <taxon>Bacillati</taxon>
        <taxon>Bacillota</taxon>
        <taxon>Clostridia</taxon>
        <taxon>Lachnospirales</taxon>
        <taxon>Anaerotignaceae</taxon>
        <taxon>Anaerotignum</taxon>
    </lineage>
</organism>